<sequence length="122" mass="12972">MVDRRQYRIAVLNDGFGSCRRRYARIGSSPQAPCRAGTVGCWPPSGASPCQLAGAHRIPPPARGDETWTFLRAQADTLLATDFFHVDDAGAGPLTPTGATFGLGDPMPATIALVVRTDGHEH</sequence>
<organism evidence="1 2">
    <name type="scientific">Rugosimonospora acidiphila</name>
    <dbReference type="NCBI Taxonomy" id="556531"/>
    <lineage>
        <taxon>Bacteria</taxon>
        <taxon>Bacillati</taxon>
        <taxon>Actinomycetota</taxon>
        <taxon>Actinomycetes</taxon>
        <taxon>Micromonosporales</taxon>
        <taxon>Micromonosporaceae</taxon>
        <taxon>Rugosimonospora</taxon>
    </lineage>
</organism>
<comment type="caution">
    <text evidence="1">The sequence shown here is derived from an EMBL/GenBank/DDBJ whole genome shotgun (WGS) entry which is preliminary data.</text>
</comment>
<accession>A0ABP9RU93</accession>
<protein>
    <submittedName>
        <fullName evidence="1">Uncharacterized protein</fullName>
    </submittedName>
</protein>
<dbReference type="EMBL" id="BAABJQ010000008">
    <property type="protein sequence ID" value="GAA5186614.1"/>
    <property type="molecule type" value="Genomic_DNA"/>
</dbReference>
<evidence type="ECO:0000313" key="1">
    <source>
        <dbReference type="EMBL" id="GAA5186614.1"/>
    </source>
</evidence>
<proteinExistence type="predicted"/>
<keyword evidence="2" id="KW-1185">Reference proteome</keyword>
<gene>
    <name evidence="1" type="ORF">GCM10023322_33240</name>
</gene>
<reference evidence="2" key="1">
    <citation type="journal article" date="2019" name="Int. J. Syst. Evol. Microbiol.">
        <title>The Global Catalogue of Microorganisms (GCM) 10K type strain sequencing project: providing services to taxonomists for standard genome sequencing and annotation.</title>
        <authorList>
            <consortium name="The Broad Institute Genomics Platform"/>
            <consortium name="The Broad Institute Genome Sequencing Center for Infectious Disease"/>
            <person name="Wu L."/>
            <person name="Ma J."/>
        </authorList>
    </citation>
    <scope>NUCLEOTIDE SEQUENCE [LARGE SCALE GENOMIC DNA]</scope>
    <source>
        <strain evidence="2">JCM 18304</strain>
    </source>
</reference>
<dbReference type="Proteomes" id="UP001501570">
    <property type="component" value="Unassembled WGS sequence"/>
</dbReference>
<evidence type="ECO:0000313" key="2">
    <source>
        <dbReference type="Proteomes" id="UP001501570"/>
    </source>
</evidence>
<name>A0ABP9RU93_9ACTN</name>